<name>A0A6I9WSH7_9HYME</name>
<sequence length="238" mass="26628">MLSKWLFISLLVLIVQNITASTDFIDVTKYDMIYYDPNTGVGLEAYLEDTSRGPVIAIGFRGAGCQCEGFTCSCCIGVNITKYNFDRRVCNNFTYIPEDSALHTKLILNREIFSSNFISLKNPTPFCVPVIPFLSLCVRFYDIALNGANVHACLDFETLVGQWPILVLHFDCLSIGLGGISWTKPESNVLMMEQVNKPEVNGPEVYDEVNFEPDSIDLPNNHTPSVTLEEDHIGQLKL</sequence>
<reference evidence="4" key="1">
    <citation type="submission" date="2025-08" db="UniProtKB">
        <authorList>
            <consortium name="RefSeq"/>
        </authorList>
    </citation>
    <scope>IDENTIFICATION</scope>
</reference>
<evidence type="ECO:0000313" key="4">
    <source>
        <dbReference type="RefSeq" id="XP_011646910.1"/>
    </source>
</evidence>
<dbReference type="Pfam" id="PF15998">
    <property type="entry name" value="DUF4773"/>
    <property type="match status" value="1"/>
</dbReference>
<evidence type="ECO:0000313" key="3">
    <source>
        <dbReference type="Proteomes" id="UP000504615"/>
    </source>
</evidence>
<evidence type="ECO:0000259" key="2">
    <source>
        <dbReference type="Pfam" id="PF15998"/>
    </source>
</evidence>
<feature type="signal peptide" evidence="1">
    <location>
        <begin position="1"/>
        <end position="20"/>
    </location>
</feature>
<dbReference type="AlphaFoldDB" id="A0A6I9WSH7"/>
<evidence type="ECO:0000256" key="1">
    <source>
        <dbReference type="SAM" id="SignalP"/>
    </source>
</evidence>
<feature type="chain" id="PRO_5026722222" evidence="1">
    <location>
        <begin position="21"/>
        <end position="238"/>
    </location>
</feature>
<dbReference type="InterPro" id="IPR031941">
    <property type="entry name" value="DUF4773"/>
</dbReference>
<dbReference type="PANTHER" id="PTHR36299">
    <property type="entry name" value="AGAP008005-PA"/>
    <property type="match status" value="1"/>
</dbReference>
<dbReference type="GeneID" id="105433336"/>
<dbReference type="Proteomes" id="UP000504615">
    <property type="component" value="Unplaced"/>
</dbReference>
<feature type="domain" description="DUF4773" evidence="2">
    <location>
        <begin position="65"/>
        <end position="178"/>
    </location>
</feature>
<accession>A0A6I9WSH7</accession>
<organism evidence="3 4">
    <name type="scientific">Pogonomyrmex barbatus</name>
    <name type="common">red harvester ant</name>
    <dbReference type="NCBI Taxonomy" id="144034"/>
    <lineage>
        <taxon>Eukaryota</taxon>
        <taxon>Metazoa</taxon>
        <taxon>Ecdysozoa</taxon>
        <taxon>Arthropoda</taxon>
        <taxon>Hexapoda</taxon>
        <taxon>Insecta</taxon>
        <taxon>Pterygota</taxon>
        <taxon>Neoptera</taxon>
        <taxon>Endopterygota</taxon>
        <taxon>Hymenoptera</taxon>
        <taxon>Apocrita</taxon>
        <taxon>Aculeata</taxon>
        <taxon>Formicoidea</taxon>
        <taxon>Formicidae</taxon>
        <taxon>Myrmicinae</taxon>
        <taxon>Pogonomyrmex</taxon>
    </lineage>
</organism>
<proteinExistence type="predicted"/>
<dbReference type="PANTHER" id="PTHR36299:SF1">
    <property type="entry name" value="DUF4773 DOMAIN-CONTAINING PROTEIN"/>
    <property type="match status" value="1"/>
</dbReference>
<dbReference type="OrthoDB" id="5952164at2759"/>
<dbReference type="RefSeq" id="XP_011646910.1">
    <property type="nucleotide sequence ID" value="XM_011648608.2"/>
</dbReference>
<gene>
    <name evidence="4" type="primary">LOC105433336</name>
</gene>
<keyword evidence="3" id="KW-1185">Reference proteome</keyword>
<dbReference type="KEGG" id="pbar:105433336"/>
<protein>
    <submittedName>
        <fullName evidence="4">Uncharacterized protein LOC105433336</fullName>
    </submittedName>
</protein>
<keyword evidence="1" id="KW-0732">Signal</keyword>